<dbReference type="InterPro" id="IPR011053">
    <property type="entry name" value="Single_hybrid_motif"/>
</dbReference>
<dbReference type="InterPro" id="IPR005479">
    <property type="entry name" value="CPAse_ATP-bd"/>
</dbReference>
<dbReference type="EMBL" id="RWKW01000054">
    <property type="protein sequence ID" value="RST85543.1"/>
    <property type="molecule type" value="Genomic_DNA"/>
</dbReference>
<dbReference type="Gene3D" id="3.30.470.20">
    <property type="entry name" value="ATP-grasp fold, B domain"/>
    <property type="match status" value="1"/>
</dbReference>
<keyword evidence="3 6" id="KW-0547">Nucleotide-binding</keyword>
<dbReference type="PROSITE" id="PS50979">
    <property type="entry name" value="BC"/>
    <property type="match status" value="1"/>
</dbReference>
<comment type="cofactor">
    <cofactor evidence="1">
        <name>biotin</name>
        <dbReference type="ChEBI" id="CHEBI:57586"/>
    </cofactor>
</comment>
<dbReference type="InterPro" id="IPR011764">
    <property type="entry name" value="Biotin_carboxylation_dom"/>
</dbReference>
<dbReference type="GO" id="GO:0046872">
    <property type="term" value="F:metal ion binding"/>
    <property type="evidence" value="ECO:0007669"/>
    <property type="project" value="InterPro"/>
</dbReference>
<dbReference type="PROSITE" id="PS00188">
    <property type="entry name" value="BIOTIN"/>
    <property type="match status" value="1"/>
</dbReference>
<dbReference type="InterPro" id="IPR005481">
    <property type="entry name" value="BC-like_N"/>
</dbReference>
<dbReference type="CDD" id="cd06850">
    <property type="entry name" value="biotinyl_domain"/>
    <property type="match status" value="1"/>
</dbReference>
<dbReference type="PANTHER" id="PTHR18866">
    <property type="entry name" value="CARBOXYLASE:PYRUVATE/ACETYL-COA/PROPIONYL-COA CARBOXYLASE"/>
    <property type="match status" value="1"/>
</dbReference>
<evidence type="ECO:0000256" key="4">
    <source>
        <dbReference type="ARBA" id="ARBA00022840"/>
    </source>
</evidence>
<dbReference type="FunFam" id="3.30.470.20:FF:000028">
    <property type="entry name" value="Methylcrotonoyl-CoA carboxylase subunit alpha, mitochondrial"/>
    <property type="match status" value="1"/>
</dbReference>
<dbReference type="InterPro" id="IPR011761">
    <property type="entry name" value="ATP-grasp"/>
</dbReference>
<sequence length="657" mass="69882">MIRTLLIANRGEIACRIIRTARRMGISTVAVHSDADAGAPHVHMADRSVRIGPAEAARSYLDADAILAAARLAGADAVHPGYGFLSENADFAQACAAAGIIFVGPPPEAIRAMADKARARILMAKAGVPVVPGYDGEDQSAEQLAAEAERIGFPLLVKASAGGGGRGMRRVRSPGDLAAAIESARRESENAFGDGDLILERLVEDARHIEVQVFADRFGGCIHLGERDCSAQRRHQKIIEESPSPCADTARRIAMARDAVACARAVSYVGAGTVEFIVGADGGYHFLEMNTRLQVEHPVTEMVTGLDLVEWQLRVAAGEPLPLGQVDVVFDGHAIEARLYAEDPWSGFRPQTGTVRGWRPVVGADEPGLRIDTGVADGTVVTPFYDPMIAKLIAHGRDRNETIRRLMRALEKRPLFGLKTNRAFLLDLLATPEFEAGAVTTDLIDRWIATDAALMRPQPPSRETVALAAAWLALSAPGGWFRSTGIAACPITLDSEGARFESVVRFERGRYAGVSVDGLDAGLAEARIEDGRIHGVRREGSGAPSSLVVATVFAEGRDVWLDRDGRTWRFCEPDRLAGPQAASDPSLILSPVTGTLRALTVAAGDRVEAGQGVGMVEAMKMETVLDVGAAGTVTAVRAQPGDQVRAGDVIVELALDG</sequence>
<dbReference type="Gene3D" id="2.40.50.100">
    <property type="match status" value="1"/>
</dbReference>
<dbReference type="AlphaFoldDB" id="A0A429YVR1"/>
<evidence type="ECO:0000256" key="1">
    <source>
        <dbReference type="ARBA" id="ARBA00001953"/>
    </source>
</evidence>
<dbReference type="SUPFAM" id="SSF56059">
    <property type="entry name" value="Glutathione synthetase ATP-binding domain-like"/>
    <property type="match status" value="1"/>
</dbReference>
<dbReference type="InterPro" id="IPR016185">
    <property type="entry name" value="PreATP-grasp_dom_sf"/>
</dbReference>
<dbReference type="Pfam" id="PF00364">
    <property type="entry name" value="Biotin_lipoyl"/>
    <property type="match status" value="1"/>
</dbReference>
<keyword evidence="5" id="KW-0092">Biotin</keyword>
<dbReference type="InterPro" id="IPR005482">
    <property type="entry name" value="Biotin_COase_C"/>
</dbReference>
<dbReference type="InterPro" id="IPR011054">
    <property type="entry name" value="Rudment_hybrid_motif"/>
</dbReference>
<proteinExistence type="predicted"/>
<keyword evidence="2" id="KW-0436">Ligase</keyword>
<evidence type="ECO:0000313" key="11">
    <source>
        <dbReference type="Proteomes" id="UP000278398"/>
    </source>
</evidence>
<dbReference type="InterPro" id="IPR001882">
    <property type="entry name" value="Biotin_BS"/>
</dbReference>
<evidence type="ECO:0000259" key="7">
    <source>
        <dbReference type="PROSITE" id="PS50968"/>
    </source>
</evidence>
<evidence type="ECO:0000256" key="6">
    <source>
        <dbReference type="PROSITE-ProRule" id="PRU00409"/>
    </source>
</evidence>
<evidence type="ECO:0000259" key="9">
    <source>
        <dbReference type="PROSITE" id="PS50979"/>
    </source>
</evidence>
<dbReference type="Pfam" id="PF00289">
    <property type="entry name" value="Biotin_carb_N"/>
    <property type="match status" value="1"/>
</dbReference>
<gene>
    <name evidence="10" type="ORF">EJC49_15035</name>
</gene>
<dbReference type="GO" id="GO:0005524">
    <property type="term" value="F:ATP binding"/>
    <property type="evidence" value="ECO:0007669"/>
    <property type="project" value="UniProtKB-UniRule"/>
</dbReference>
<dbReference type="OrthoDB" id="9763189at2"/>
<evidence type="ECO:0000256" key="2">
    <source>
        <dbReference type="ARBA" id="ARBA00022598"/>
    </source>
</evidence>
<dbReference type="PROSITE" id="PS00867">
    <property type="entry name" value="CPSASE_2"/>
    <property type="match status" value="1"/>
</dbReference>
<dbReference type="FunFam" id="3.30.1490.20:FF:000003">
    <property type="entry name" value="acetyl-CoA carboxylase isoform X1"/>
    <property type="match status" value="1"/>
</dbReference>
<dbReference type="Proteomes" id="UP000278398">
    <property type="component" value="Unassembled WGS sequence"/>
</dbReference>
<dbReference type="Pfam" id="PF02785">
    <property type="entry name" value="Biotin_carb_C"/>
    <property type="match status" value="1"/>
</dbReference>
<dbReference type="RefSeq" id="WP_126700757.1">
    <property type="nucleotide sequence ID" value="NZ_RWKW01000054.1"/>
</dbReference>
<dbReference type="PROSITE" id="PS50968">
    <property type="entry name" value="BIOTINYL_LIPOYL"/>
    <property type="match status" value="1"/>
</dbReference>
<dbReference type="InterPro" id="IPR050856">
    <property type="entry name" value="Biotin_carboxylase_complex"/>
</dbReference>
<dbReference type="SUPFAM" id="SSF52440">
    <property type="entry name" value="PreATP-grasp domain"/>
    <property type="match status" value="1"/>
</dbReference>
<name>A0A429YVR1_9HYPH</name>
<comment type="caution">
    <text evidence="10">The sequence shown here is derived from an EMBL/GenBank/DDBJ whole genome shotgun (WGS) entry which is preliminary data.</text>
</comment>
<feature type="domain" description="Biotin carboxylation" evidence="9">
    <location>
        <begin position="1"/>
        <end position="449"/>
    </location>
</feature>
<dbReference type="SUPFAM" id="SSF51246">
    <property type="entry name" value="Rudiment single hybrid motif"/>
    <property type="match status" value="1"/>
</dbReference>
<dbReference type="GO" id="GO:0016874">
    <property type="term" value="F:ligase activity"/>
    <property type="evidence" value="ECO:0007669"/>
    <property type="project" value="UniProtKB-KW"/>
</dbReference>
<protein>
    <submittedName>
        <fullName evidence="10">ATP-grasp domain-containing protein</fullName>
    </submittedName>
</protein>
<keyword evidence="4 6" id="KW-0067">ATP-binding</keyword>
<reference evidence="10 11" key="1">
    <citation type="submission" date="2018-12" db="EMBL/GenBank/DDBJ databases">
        <title>Mesorhizobium carbonis sp. nov., isolated from coal mine water.</title>
        <authorList>
            <person name="Xin W."/>
            <person name="Xu Z."/>
            <person name="Xiang F."/>
            <person name="Zhang J."/>
            <person name="Xi L."/>
            <person name="Liu J."/>
        </authorList>
    </citation>
    <scope>NUCLEOTIDE SEQUENCE [LARGE SCALE GENOMIC DNA]</scope>
    <source>
        <strain evidence="10 11">B2.3</strain>
    </source>
</reference>
<evidence type="ECO:0000259" key="8">
    <source>
        <dbReference type="PROSITE" id="PS50975"/>
    </source>
</evidence>
<dbReference type="SMART" id="SM00878">
    <property type="entry name" value="Biotin_carb_C"/>
    <property type="match status" value="1"/>
</dbReference>
<evidence type="ECO:0000256" key="3">
    <source>
        <dbReference type="ARBA" id="ARBA00022741"/>
    </source>
</evidence>
<accession>A0A429YVR1</accession>
<evidence type="ECO:0000256" key="5">
    <source>
        <dbReference type="ARBA" id="ARBA00023267"/>
    </source>
</evidence>
<dbReference type="Pfam" id="PF02786">
    <property type="entry name" value="CPSase_L_D2"/>
    <property type="match status" value="1"/>
</dbReference>
<dbReference type="InterPro" id="IPR000089">
    <property type="entry name" value="Biotin_lipoyl"/>
</dbReference>
<dbReference type="PROSITE" id="PS50975">
    <property type="entry name" value="ATP_GRASP"/>
    <property type="match status" value="1"/>
</dbReference>
<dbReference type="PANTHER" id="PTHR18866:SF33">
    <property type="entry name" value="METHYLCROTONOYL-COA CARBOXYLASE SUBUNIT ALPHA, MITOCHONDRIAL-RELATED"/>
    <property type="match status" value="1"/>
</dbReference>
<keyword evidence="11" id="KW-1185">Reference proteome</keyword>
<organism evidence="10 11">
    <name type="scientific">Aquibium carbonis</name>
    <dbReference type="NCBI Taxonomy" id="2495581"/>
    <lineage>
        <taxon>Bacteria</taxon>
        <taxon>Pseudomonadati</taxon>
        <taxon>Pseudomonadota</taxon>
        <taxon>Alphaproteobacteria</taxon>
        <taxon>Hyphomicrobiales</taxon>
        <taxon>Phyllobacteriaceae</taxon>
        <taxon>Aquibium</taxon>
    </lineage>
</organism>
<evidence type="ECO:0000313" key="10">
    <source>
        <dbReference type="EMBL" id="RST85543.1"/>
    </source>
</evidence>
<feature type="domain" description="Lipoyl-binding" evidence="7">
    <location>
        <begin position="579"/>
        <end position="654"/>
    </location>
</feature>
<dbReference type="SUPFAM" id="SSF51230">
    <property type="entry name" value="Single hybrid motif"/>
    <property type="match status" value="1"/>
</dbReference>
<dbReference type="FunFam" id="3.40.50.20:FF:000010">
    <property type="entry name" value="Propionyl-CoA carboxylase subunit alpha"/>
    <property type="match status" value="1"/>
</dbReference>
<feature type="domain" description="ATP-grasp" evidence="8">
    <location>
        <begin position="120"/>
        <end position="317"/>
    </location>
</feature>
<dbReference type="PROSITE" id="PS00866">
    <property type="entry name" value="CPSASE_1"/>
    <property type="match status" value="1"/>
</dbReference>